<evidence type="ECO:0000256" key="8">
    <source>
        <dbReference type="ARBA" id="ARBA00023136"/>
    </source>
</evidence>
<dbReference type="Pfam" id="PF04116">
    <property type="entry name" value="FA_hydroxylase"/>
    <property type="match status" value="1"/>
</dbReference>
<comment type="caution">
    <text evidence="12">The sequence shown here is derived from an EMBL/GenBank/DDBJ whole genome shotgun (WGS) entry which is preliminary data.</text>
</comment>
<sequence>MFGPIAAYWIYSGIYEWFGCMDKYRLHSKKEEDNNNLVSKRDVIIGVLFQQAIQASLTFLVMQINGNSSHTNKIPDTEILICSARFFVAMFVFDTWQYFVHRYMHSNQYLYRHVHSWHHRVVAPYAFAAQYNHPIDGIVTETLSGAVAFFISGMSPGTSVIFFIFATIKGIDDHCGFMLPWNPFHVLFDNNTAYHDIHHQVKGHKYNFSQPFFVHWDKLMGTYASFTSLDVYEYLPSLQLLPEHQSKNNKTCSQLPSPKFYQKLKAADYTNMSN</sequence>
<keyword evidence="8" id="KW-0472">Membrane</keyword>
<evidence type="ECO:0000256" key="7">
    <source>
        <dbReference type="ARBA" id="ARBA00022989"/>
    </source>
</evidence>
<dbReference type="InterPro" id="IPR006694">
    <property type="entry name" value="Fatty_acid_hydroxylase"/>
</dbReference>
<evidence type="ECO:0000256" key="10">
    <source>
        <dbReference type="ARBA" id="ARBA00047909"/>
    </source>
</evidence>
<keyword evidence="6" id="KW-0521">NADP</keyword>
<feature type="domain" description="Fatty acid hydroxylase" evidence="11">
    <location>
        <begin position="86"/>
        <end position="222"/>
    </location>
</feature>
<evidence type="ECO:0000256" key="5">
    <source>
        <dbReference type="ARBA" id="ARBA00022824"/>
    </source>
</evidence>
<gene>
    <name evidence="12" type="ORF">LUZ61_014077</name>
</gene>
<proteinExistence type="inferred from homology"/>
<dbReference type="GO" id="GO:0008610">
    <property type="term" value="P:lipid biosynthetic process"/>
    <property type="evidence" value="ECO:0007669"/>
    <property type="project" value="InterPro"/>
</dbReference>
<evidence type="ECO:0000256" key="4">
    <source>
        <dbReference type="ARBA" id="ARBA00022692"/>
    </source>
</evidence>
<accession>A0AAD5WBQ2</accession>
<evidence type="ECO:0000256" key="3">
    <source>
        <dbReference type="ARBA" id="ARBA00013146"/>
    </source>
</evidence>
<comment type="similarity">
    <text evidence="2">Belongs to the sterol desaturase family.</text>
</comment>
<dbReference type="InterPro" id="IPR050307">
    <property type="entry name" value="Sterol_Desaturase_Related"/>
</dbReference>
<keyword evidence="9" id="KW-0456">Lyase</keyword>
<dbReference type="AlphaFoldDB" id="A0AAD5WBQ2"/>
<name>A0AAD5WBQ2_9POAL</name>
<keyword evidence="4" id="KW-0812">Transmembrane</keyword>
<keyword evidence="5" id="KW-0256">Endoplasmic reticulum</keyword>
<protein>
    <recommendedName>
        <fullName evidence="3">aldehyde oxygenase (deformylating)</fullName>
        <ecNumber evidence="3">4.1.99.5</ecNumber>
    </recommendedName>
</protein>
<dbReference type="PANTHER" id="PTHR11863">
    <property type="entry name" value="STEROL DESATURASE"/>
    <property type="match status" value="1"/>
</dbReference>
<comment type="catalytic activity">
    <reaction evidence="10">
        <text>a long-chain fatty aldehyde + 2 NADPH + O2 + H(+) = a long-chain alkane + formate + 2 NADP(+) + H2O</text>
        <dbReference type="Rhea" id="RHEA:21440"/>
        <dbReference type="ChEBI" id="CHEBI:15377"/>
        <dbReference type="ChEBI" id="CHEBI:15378"/>
        <dbReference type="ChEBI" id="CHEBI:15379"/>
        <dbReference type="ChEBI" id="CHEBI:15740"/>
        <dbReference type="ChEBI" id="CHEBI:17176"/>
        <dbReference type="ChEBI" id="CHEBI:57783"/>
        <dbReference type="ChEBI" id="CHEBI:58349"/>
        <dbReference type="ChEBI" id="CHEBI:83563"/>
        <dbReference type="EC" id="4.1.99.5"/>
    </reaction>
</comment>
<evidence type="ECO:0000256" key="1">
    <source>
        <dbReference type="ARBA" id="ARBA00004477"/>
    </source>
</evidence>
<dbReference type="EMBL" id="JAMRDG010000002">
    <property type="protein sequence ID" value="KAJ3684913.1"/>
    <property type="molecule type" value="Genomic_DNA"/>
</dbReference>
<dbReference type="GO" id="GO:0071771">
    <property type="term" value="F:aldehyde oxygenase (deformylating) activity"/>
    <property type="evidence" value="ECO:0007669"/>
    <property type="project" value="UniProtKB-EC"/>
</dbReference>
<keyword evidence="13" id="KW-1185">Reference proteome</keyword>
<dbReference type="GO" id="GO:0005789">
    <property type="term" value="C:endoplasmic reticulum membrane"/>
    <property type="evidence" value="ECO:0007669"/>
    <property type="project" value="UniProtKB-SubCell"/>
</dbReference>
<evidence type="ECO:0000313" key="13">
    <source>
        <dbReference type="Proteomes" id="UP001210211"/>
    </source>
</evidence>
<dbReference type="GO" id="GO:0005506">
    <property type="term" value="F:iron ion binding"/>
    <property type="evidence" value="ECO:0007669"/>
    <property type="project" value="InterPro"/>
</dbReference>
<reference evidence="12 13" key="1">
    <citation type="journal article" date="2022" name="Cell">
        <title>Repeat-based holocentromeres influence genome architecture and karyotype evolution.</title>
        <authorList>
            <person name="Hofstatter P.G."/>
            <person name="Thangavel G."/>
            <person name="Lux T."/>
            <person name="Neumann P."/>
            <person name="Vondrak T."/>
            <person name="Novak P."/>
            <person name="Zhang M."/>
            <person name="Costa L."/>
            <person name="Castellani M."/>
            <person name="Scott A."/>
            <person name="Toegelov H."/>
            <person name="Fuchs J."/>
            <person name="Mata-Sucre Y."/>
            <person name="Dias Y."/>
            <person name="Vanzela A.L.L."/>
            <person name="Huettel B."/>
            <person name="Almeida C.C.S."/>
            <person name="Simkova H."/>
            <person name="Souza G."/>
            <person name="Pedrosa-Harand A."/>
            <person name="Macas J."/>
            <person name="Mayer K.F.X."/>
            <person name="Houben A."/>
            <person name="Marques A."/>
        </authorList>
    </citation>
    <scope>NUCLEOTIDE SEQUENCE [LARGE SCALE GENOMIC DNA]</scope>
    <source>
        <strain evidence="12">RhyTen1mFocal</strain>
    </source>
</reference>
<evidence type="ECO:0000256" key="9">
    <source>
        <dbReference type="ARBA" id="ARBA00023239"/>
    </source>
</evidence>
<evidence type="ECO:0000313" key="12">
    <source>
        <dbReference type="EMBL" id="KAJ3684913.1"/>
    </source>
</evidence>
<organism evidence="12 13">
    <name type="scientific">Rhynchospora tenuis</name>
    <dbReference type="NCBI Taxonomy" id="198213"/>
    <lineage>
        <taxon>Eukaryota</taxon>
        <taxon>Viridiplantae</taxon>
        <taxon>Streptophyta</taxon>
        <taxon>Embryophyta</taxon>
        <taxon>Tracheophyta</taxon>
        <taxon>Spermatophyta</taxon>
        <taxon>Magnoliopsida</taxon>
        <taxon>Liliopsida</taxon>
        <taxon>Poales</taxon>
        <taxon>Cyperaceae</taxon>
        <taxon>Cyperoideae</taxon>
        <taxon>Rhynchosporeae</taxon>
        <taxon>Rhynchospora</taxon>
    </lineage>
</organism>
<evidence type="ECO:0000259" key="11">
    <source>
        <dbReference type="Pfam" id="PF04116"/>
    </source>
</evidence>
<comment type="subcellular location">
    <subcellularLocation>
        <location evidence="1">Endoplasmic reticulum membrane</location>
        <topology evidence="1">Multi-pass membrane protein</topology>
    </subcellularLocation>
</comment>
<dbReference type="EC" id="4.1.99.5" evidence="3"/>
<evidence type="ECO:0000256" key="2">
    <source>
        <dbReference type="ARBA" id="ARBA00009324"/>
    </source>
</evidence>
<evidence type="ECO:0000256" key="6">
    <source>
        <dbReference type="ARBA" id="ARBA00022857"/>
    </source>
</evidence>
<dbReference type="GO" id="GO:0016491">
    <property type="term" value="F:oxidoreductase activity"/>
    <property type="evidence" value="ECO:0007669"/>
    <property type="project" value="InterPro"/>
</dbReference>
<keyword evidence="7" id="KW-1133">Transmembrane helix</keyword>
<dbReference type="Proteomes" id="UP001210211">
    <property type="component" value="Unassembled WGS sequence"/>
</dbReference>